<feature type="transmembrane region" description="Helical" evidence="1">
    <location>
        <begin position="348"/>
        <end position="367"/>
    </location>
</feature>
<name>A0A2H0LQV2_9BACT</name>
<dbReference type="Proteomes" id="UP000230859">
    <property type="component" value="Unassembled WGS sequence"/>
</dbReference>
<feature type="transmembrane region" description="Helical" evidence="1">
    <location>
        <begin position="316"/>
        <end position="342"/>
    </location>
</feature>
<dbReference type="EMBL" id="PCVY01000028">
    <property type="protein sequence ID" value="PIQ86823.1"/>
    <property type="molecule type" value="Genomic_DNA"/>
</dbReference>
<evidence type="ECO:0008006" key="4">
    <source>
        <dbReference type="Google" id="ProtNLM"/>
    </source>
</evidence>
<sequence length="508" mass="58102">MQTDRFRWLDPIVLFSCLALLLGYTGVRAYLLSMTHDEALTYTYFALLPKTYTEIITYHIPTTNNHLLNSLLIKFFTSHWGDSEFIIRLPALTGHLLFLLGTLFCLRLFFKGPWLWGSFLLVNAHPFLLDYFSCARGYALALGFSALAFFMILMMIKHGRLTQSPFQLVIAMLMMVLAVLSNLAFLNLMMPMMALIMFFGIFSLIRQKVSFMKRAQSIIANLGLPMAIPGYGLYFIYAEPIRKLKAADEFYHGGSQSFWHDTIGSLLTVSLHEQSYGILGNISFLSILAAGLLVLAGILLLFYFKKHRTLSFTGKSLGFFLLLLLTCTAGSIAEHILIGTVYPFDRAAIFFIPIFTFTFLLTARLALDLSNQAMQRIVIVVYGCLIIIGLCHFARCANLTHFLLNKPDANTKDVMQYLREIHRVENLAPRSVSLGVHWWFEPAVNYYIIREKLYWLQFVNRRGLGGKFDYYYFREPDKEIIPTYNLEVIQHYPLPDTYLAEPKGSHTG</sequence>
<evidence type="ECO:0000313" key="3">
    <source>
        <dbReference type="Proteomes" id="UP000230859"/>
    </source>
</evidence>
<keyword evidence="1" id="KW-0472">Membrane</keyword>
<feature type="transmembrane region" description="Helical" evidence="1">
    <location>
        <begin position="12"/>
        <end position="31"/>
    </location>
</feature>
<comment type="caution">
    <text evidence="2">The sequence shown here is derived from an EMBL/GenBank/DDBJ whole genome shotgun (WGS) entry which is preliminary data.</text>
</comment>
<dbReference type="AlphaFoldDB" id="A0A2H0LQV2"/>
<accession>A0A2H0LQV2</accession>
<keyword evidence="1" id="KW-0812">Transmembrane</keyword>
<evidence type="ECO:0000313" key="2">
    <source>
        <dbReference type="EMBL" id="PIQ86823.1"/>
    </source>
</evidence>
<feature type="transmembrane region" description="Helical" evidence="1">
    <location>
        <begin position="282"/>
        <end position="304"/>
    </location>
</feature>
<proteinExistence type="predicted"/>
<reference evidence="2 3" key="1">
    <citation type="submission" date="2017-09" db="EMBL/GenBank/DDBJ databases">
        <title>Depth-based differentiation of microbial function through sediment-hosted aquifers and enrichment of novel symbionts in the deep terrestrial subsurface.</title>
        <authorList>
            <person name="Probst A.J."/>
            <person name="Ladd B."/>
            <person name="Jarett J.K."/>
            <person name="Geller-Mcgrath D.E."/>
            <person name="Sieber C.M."/>
            <person name="Emerson J.B."/>
            <person name="Anantharaman K."/>
            <person name="Thomas B.C."/>
            <person name="Malmstrom R."/>
            <person name="Stieglmeier M."/>
            <person name="Klingl A."/>
            <person name="Woyke T."/>
            <person name="Ryan C.M."/>
            <person name="Banfield J.F."/>
        </authorList>
    </citation>
    <scope>NUCLEOTIDE SEQUENCE [LARGE SCALE GENOMIC DNA]</scope>
    <source>
        <strain evidence="2">CG11_big_fil_rev_8_21_14_0_20_45_26</strain>
    </source>
</reference>
<feature type="transmembrane region" description="Helical" evidence="1">
    <location>
        <begin position="218"/>
        <end position="237"/>
    </location>
</feature>
<feature type="transmembrane region" description="Helical" evidence="1">
    <location>
        <begin position="190"/>
        <end position="206"/>
    </location>
</feature>
<keyword evidence="1" id="KW-1133">Transmembrane helix</keyword>
<feature type="transmembrane region" description="Helical" evidence="1">
    <location>
        <begin position="138"/>
        <end position="156"/>
    </location>
</feature>
<feature type="transmembrane region" description="Helical" evidence="1">
    <location>
        <begin position="379"/>
        <end position="404"/>
    </location>
</feature>
<feature type="transmembrane region" description="Helical" evidence="1">
    <location>
        <begin position="85"/>
        <end position="106"/>
    </location>
</feature>
<organism evidence="2 3">
    <name type="scientific">Candidatus Abzuiibacterium crystallinum</name>
    <dbReference type="NCBI Taxonomy" id="1974748"/>
    <lineage>
        <taxon>Bacteria</taxon>
        <taxon>Pseudomonadati</taxon>
        <taxon>Candidatus Omnitrophota</taxon>
        <taxon>Candidatus Abzuiibacterium</taxon>
    </lineage>
</organism>
<evidence type="ECO:0000256" key="1">
    <source>
        <dbReference type="SAM" id="Phobius"/>
    </source>
</evidence>
<gene>
    <name evidence="2" type="ORF">COV74_03040</name>
</gene>
<protein>
    <recommendedName>
        <fullName evidence="4">Glycosyltransferase RgtA/B/C/D-like domain-containing protein</fullName>
    </recommendedName>
</protein>